<dbReference type="Proteomes" id="UP000244906">
    <property type="component" value="Unassembled WGS sequence"/>
</dbReference>
<keyword evidence="3" id="KW-1185">Reference proteome</keyword>
<accession>A0A2V1GXD5</accession>
<dbReference type="AlphaFoldDB" id="A0A2V1GXD5"/>
<gene>
    <name evidence="2" type="ORF">DC094_16845</name>
</gene>
<proteinExistence type="predicted"/>
<dbReference type="EMBL" id="QDDL01000008">
    <property type="protein sequence ID" value="PVZ66365.1"/>
    <property type="molecule type" value="Genomic_DNA"/>
</dbReference>
<reference evidence="2 3" key="1">
    <citation type="submission" date="2018-04" db="EMBL/GenBank/DDBJ databases">
        <title>Thalassorhabdus spongiae gen. nov., sp. nov., isolated from a marine sponge in South-West Iceland.</title>
        <authorList>
            <person name="Knobloch S."/>
            <person name="Daussin A."/>
            <person name="Johannsson R."/>
            <person name="Marteinsson V.T."/>
        </authorList>
    </citation>
    <scope>NUCLEOTIDE SEQUENCE [LARGE SCALE GENOMIC DNA]</scope>
    <source>
        <strain evidence="2 3">Hp12</strain>
    </source>
</reference>
<dbReference type="RefSeq" id="WP_116688285.1">
    <property type="nucleotide sequence ID" value="NZ_CAWNYD010000008.1"/>
</dbReference>
<comment type="caution">
    <text evidence="2">The sequence shown here is derived from an EMBL/GenBank/DDBJ whole genome shotgun (WGS) entry which is preliminary data.</text>
</comment>
<protein>
    <submittedName>
        <fullName evidence="2">Uncharacterized protein</fullName>
    </submittedName>
</protein>
<evidence type="ECO:0000313" key="2">
    <source>
        <dbReference type="EMBL" id="PVZ66365.1"/>
    </source>
</evidence>
<feature type="compositionally biased region" description="Low complexity" evidence="1">
    <location>
        <begin position="187"/>
        <end position="196"/>
    </location>
</feature>
<sequence>MYCDKRKRCAGATEKQKLSSLIASLVGSSNRRDNLFSALGIDIQHDFSSHRMTKGGLDSRDFNVNTDSLYGLLGALILDGLRKADNQIKNLLKNGLNNYKIWNCPQLGNNTDEVLGFRMTNGWKLKVTARQQVQETFFDVNMFRIFQVVHEQVEALVCSYLASVIGNEVTDDSFSRDDSSDGDGNDSSDNSGGGDSTDLSHIPNLCLSLAAETFVPQLQNRNQSASIWLFLRACGYQSNHARDWAWRWQHTDLSQGSGLLD</sequence>
<name>A0A2V1GXD5_9GAMM</name>
<feature type="region of interest" description="Disordered" evidence="1">
    <location>
        <begin position="172"/>
        <end position="196"/>
    </location>
</feature>
<organism evidence="2 3">
    <name type="scientific">Pelagibaculum spongiae</name>
    <dbReference type="NCBI Taxonomy" id="2080658"/>
    <lineage>
        <taxon>Bacteria</taxon>
        <taxon>Pseudomonadati</taxon>
        <taxon>Pseudomonadota</taxon>
        <taxon>Gammaproteobacteria</taxon>
        <taxon>Oceanospirillales</taxon>
        <taxon>Pelagibaculum</taxon>
    </lineage>
</organism>
<evidence type="ECO:0000256" key="1">
    <source>
        <dbReference type="SAM" id="MobiDB-lite"/>
    </source>
</evidence>
<evidence type="ECO:0000313" key="3">
    <source>
        <dbReference type="Proteomes" id="UP000244906"/>
    </source>
</evidence>